<keyword evidence="2" id="KW-1185">Reference proteome</keyword>
<proteinExistence type="predicted"/>
<comment type="caution">
    <text evidence="1">The sequence shown here is derived from an EMBL/GenBank/DDBJ whole genome shotgun (WGS) entry which is preliminary data.</text>
</comment>
<evidence type="ECO:0000313" key="1">
    <source>
        <dbReference type="EMBL" id="KAG0433019.1"/>
    </source>
</evidence>
<accession>A0AC60QIE9</accession>
<organism evidence="1 2">
    <name type="scientific">Ixodes persulcatus</name>
    <name type="common">Taiga tick</name>
    <dbReference type="NCBI Taxonomy" id="34615"/>
    <lineage>
        <taxon>Eukaryota</taxon>
        <taxon>Metazoa</taxon>
        <taxon>Ecdysozoa</taxon>
        <taxon>Arthropoda</taxon>
        <taxon>Chelicerata</taxon>
        <taxon>Arachnida</taxon>
        <taxon>Acari</taxon>
        <taxon>Parasitiformes</taxon>
        <taxon>Ixodida</taxon>
        <taxon>Ixodoidea</taxon>
        <taxon>Ixodidae</taxon>
        <taxon>Ixodinae</taxon>
        <taxon>Ixodes</taxon>
    </lineage>
</organism>
<reference evidence="1 2" key="1">
    <citation type="journal article" date="2020" name="Cell">
        <title>Large-Scale Comparative Analyses of Tick Genomes Elucidate Their Genetic Diversity and Vector Capacities.</title>
        <authorList>
            <consortium name="Tick Genome and Microbiome Consortium (TIGMIC)"/>
            <person name="Jia N."/>
            <person name="Wang J."/>
            <person name="Shi W."/>
            <person name="Du L."/>
            <person name="Sun Y."/>
            <person name="Zhan W."/>
            <person name="Jiang J.F."/>
            <person name="Wang Q."/>
            <person name="Zhang B."/>
            <person name="Ji P."/>
            <person name="Bell-Sakyi L."/>
            <person name="Cui X.M."/>
            <person name="Yuan T.T."/>
            <person name="Jiang B.G."/>
            <person name="Yang W.F."/>
            <person name="Lam T.T."/>
            <person name="Chang Q.C."/>
            <person name="Ding S.J."/>
            <person name="Wang X.J."/>
            <person name="Zhu J.G."/>
            <person name="Ruan X.D."/>
            <person name="Zhao L."/>
            <person name="Wei J.T."/>
            <person name="Ye R.Z."/>
            <person name="Que T.C."/>
            <person name="Du C.H."/>
            <person name="Zhou Y.H."/>
            <person name="Cheng J.X."/>
            <person name="Dai P.F."/>
            <person name="Guo W.B."/>
            <person name="Han X.H."/>
            <person name="Huang E.J."/>
            <person name="Li L.F."/>
            <person name="Wei W."/>
            <person name="Gao Y.C."/>
            <person name="Liu J.Z."/>
            <person name="Shao H.Z."/>
            <person name="Wang X."/>
            <person name="Wang C.C."/>
            <person name="Yang T.C."/>
            <person name="Huo Q.B."/>
            <person name="Li W."/>
            <person name="Chen H.Y."/>
            <person name="Chen S.E."/>
            <person name="Zhou L.G."/>
            <person name="Ni X.B."/>
            <person name="Tian J.H."/>
            <person name="Sheng Y."/>
            <person name="Liu T."/>
            <person name="Pan Y.S."/>
            <person name="Xia L.Y."/>
            <person name="Li J."/>
            <person name="Zhao F."/>
            <person name="Cao W.C."/>
        </authorList>
    </citation>
    <scope>NUCLEOTIDE SEQUENCE [LARGE SCALE GENOMIC DNA]</scope>
    <source>
        <strain evidence="1">Iper-2018</strain>
    </source>
</reference>
<protein>
    <submittedName>
        <fullName evidence="1">Uncharacterized protein</fullName>
    </submittedName>
</protein>
<name>A0AC60QIE9_IXOPE</name>
<dbReference type="Proteomes" id="UP000805193">
    <property type="component" value="Unassembled WGS sequence"/>
</dbReference>
<evidence type="ECO:0000313" key="2">
    <source>
        <dbReference type="Proteomes" id="UP000805193"/>
    </source>
</evidence>
<dbReference type="EMBL" id="JABSTQ010009093">
    <property type="protein sequence ID" value="KAG0433019.1"/>
    <property type="molecule type" value="Genomic_DNA"/>
</dbReference>
<sequence length="545" mass="60074">MTQLLGEGANNLDDVFLRELFLQRLPSNVQMVLATATTLDLTGLAALADAVMEVTTPSVASVTVAPQQPTTRDSGSAANSQLPQANIEQLCQRLEEIVVAATQGRAPHPRVTVSSILLYLLLKQEEEYEVKRQKVETTKHTVVRVTVPKAVVGGVIGRQGANIKQIQEKTNTKINFDSPGNGEECDRFAVIRGTPCGVREAEELLNACIEEQSNVITESVFVPSRACGRIIGRNGESIRQMCRMSSAKILVDRSGDERDPNTLKCITITGTKDQIRTAVIMIDEKLAEEEAFQQKMALSSVGRASLYRGRPLAIRPNVSSSKESKETPYQQEELVATSQDGFIEVFISTLESPSSFWVQLVGTQSTALDKLVTDMTNFYGQEANRDSHPVASPSVGDILASRFVQDDSWYRARVIAVKKSDYSADETEVKIHYVDFGETGKFKAKELCTLAEEYRMLPFQAIECSLSGVQPKDGTKWKDEAIDLFESLTHAAKWKVMMAKVMGRSKREDGGPGFMYQLELMDTNGSEDINVAKELLRQGFAVPAM</sequence>
<gene>
    <name evidence="1" type="ORF">HPB47_020294</name>
</gene>